<evidence type="ECO:0000256" key="1">
    <source>
        <dbReference type="SAM" id="MobiDB-lite"/>
    </source>
</evidence>
<feature type="region of interest" description="Disordered" evidence="1">
    <location>
        <begin position="142"/>
        <end position="161"/>
    </location>
</feature>
<proteinExistence type="predicted"/>
<sequence>MDAVTADKETARRSLRRLRRICTLFRCLEGLAAAALLLSWSSSHVSFDLLRRLAAVLLGPRFVFILANAIVLLLLADSSRLSPSPNSAASDGGGVLYEEILEIRRRISDSLPPPRPAPTPDEVVFEDKAVCVETRALRRSRSGRTLRRRRPRSELLRSETDVGRKKAEEETLAVEEDEVEDAEEFRRTIEAFIAKQAKFHREESMTAVVSGAELLDKRVTCSLPLHAIDALCLLQAQKLSPLSSAGRFQLLIQILRISWLTISSSSHANTIIRPKKKMGKKKTGPLPPVHSEP</sequence>
<evidence type="ECO:0000313" key="4">
    <source>
        <dbReference type="Proteomes" id="UP000287651"/>
    </source>
</evidence>
<comment type="caution">
    <text evidence="3">The sequence shown here is derived from an EMBL/GenBank/DDBJ whole genome shotgun (WGS) entry which is preliminary data.</text>
</comment>
<name>A0A426Y6N6_ENSVE</name>
<feature type="transmembrane region" description="Helical" evidence="2">
    <location>
        <begin position="21"/>
        <end position="41"/>
    </location>
</feature>
<dbReference type="Proteomes" id="UP000287651">
    <property type="component" value="Unassembled WGS sequence"/>
</dbReference>
<evidence type="ECO:0000313" key="3">
    <source>
        <dbReference type="EMBL" id="RRT47445.1"/>
    </source>
</evidence>
<dbReference type="EMBL" id="AMZH03014551">
    <property type="protein sequence ID" value="RRT47445.1"/>
    <property type="molecule type" value="Genomic_DNA"/>
</dbReference>
<feature type="transmembrane region" description="Helical" evidence="2">
    <location>
        <begin position="53"/>
        <end position="76"/>
    </location>
</feature>
<feature type="compositionally biased region" description="Basic and acidic residues" evidence="1">
    <location>
        <begin position="152"/>
        <end position="161"/>
    </location>
</feature>
<feature type="region of interest" description="Disordered" evidence="1">
    <location>
        <begin position="271"/>
        <end position="293"/>
    </location>
</feature>
<organism evidence="3 4">
    <name type="scientific">Ensete ventricosum</name>
    <name type="common">Abyssinian banana</name>
    <name type="synonym">Musa ensete</name>
    <dbReference type="NCBI Taxonomy" id="4639"/>
    <lineage>
        <taxon>Eukaryota</taxon>
        <taxon>Viridiplantae</taxon>
        <taxon>Streptophyta</taxon>
        <taxon>Embryophyta</taxon>
        <taxon>Tracheophyta</taxon>
        <taxon>Spermatophyta</taxon>
        <taxon>Magnoliopsida</taxon>
        <taxon>Liliopsida</taxon>
        <taxon>Zingiberales</taxon>
        <taxon>Musaceae</taxon>
        <taxon>Ensete</taxon>
    </lineage>
</organism>
<keyword evidence="2" id="KW-1133">Transmembrane helix</keyword>
<evidence type="ECO:0000256" key="2">
    <source>
        <dbReference type="SAM" id="Phobius"/>
    </source>
</evidence>
<accession>A0A426Y6N6</accession>
<dbReference type="AlphaFoldDB" id="A0A426Y6N6"/>
<dbReference type="PANTHER" id="PTHR33640:SF8">
    <property type="entry name" value="TRANSMEMBRANE PROTEIN"/>
    <property type="match status" value="1"/>
</dbReference>
<keyword evidence="2" id="KW-0472">Membrane</keyword>
<protein>
    <recommendedName>
        <fullName evidence="5">DUF4408 domain-containing protein</fullName>
    </recommendedName>
</protein>
<gene>
    <name evidence="3" type="ORF">B296_00018501</name>
</gene>
<feature type="compositionally biased region" description="Basic residues" evidence="1">
    <location>
        <begin position="142"/>
        <end position="151"/>
    </location>
</feature>
<reference evidence="3 4" key="1">
    <citation type="journal article" date="2014" name="Agronomy (Basel)">
        <title>A Draft Genome Sequence for Ensete ventricosum, the Drought-Tolerant Tree Against Hunger.</title>
        <authorList>
            <person name="Harrison J."/>
            <person name="Moore K.A."/>
            <person name="Paszkiewicz K."/>
            <person name="Jones T."/>
            <person name="Grant M."/>
            <person name="Ambacheew D."/>
            <person name="Muzemil S."/>
            <person name="Studholme D.J."/>
        </authorList>
    </citation>
    <scope>NUCLEOTIDE SEQUENCE [LARGE SCALE GENOMIC DNA]</scope>
</reference>
<dbReference type="PANTHER" id="PTHR33640">
    <property type="entry name" value="TRANSMEMBRANE PROTEIN"/>
    <property type="match status" value="1"/>
</dbReference>
<feature type="compositionally biased region" description="Basic residues" evidence="1">
    <location>
        <begin position="273"/>
        <end position="283"/>
    </location>
</feature>
<evidence type="ECO:0008006" key="5">
    <source>
        <dbReference type="Google" id="ProtNLM"/>
    </source>
</evidence>
<keyword evidence="2" id="KW-0812">Transmembrane</keyword>